<accession>A0AAE0ZX62</accession>
<feature type="transmembrane region" description="Helical" evidence="9">
    <location>
        <begin position="314"/>
        <end position="338"/>
    </location>
</feature>
<dbReference type="Gene3D" id="1.20.1070.10">
    <property type="entry name" value="Rhodopsin 7-helix transmembrane proteins"/>
    <property type="match status" value="1"/>
</dbReference>
<evidence type="ECO:0000256" key="8">
    <source>
        <dbReference type="SAM" id="MobiDB-lite"/>
    </source>
</evidence>
<feature type="transmembrane region" description="Helical" evidence="9">
    <location>
        <begin position="27"/>
        <end position="58"/>
    </location>
</feature>
<feature type="region of interest" description="Disordered" evidence="8">
    <location>
        <begin position="243"/>
        <end position="263"/>
    </location>
</feature>
<gene>
    <name evidence="11" type="ORF">RRG08_042306</name>
</gene>
<evidence type="ECO:0000256" key="1">
    <source>
        <dbReference type="ARBA" id="ARBA00004141"/>
    </source>
</evidence>
<dbReference type="SUPFAM" id="SSF81321">
    <property type="entry name" value="Family A G protein-coupled receptor-like"/>
    <property type="match status" value="1"/>
</dbReference>
<sequence length="355" mass="38750">MEFGQNFNESDASDDLQTLPGLISDSVYWHVMGVVLGLDVIIGCFATGANIVTIIVYCRMGFADSTTISLTALAISDFLVAATAVNCGLSFILPQVPNAWFTTGIFMSFAGAPHFALTKTSALITTYLSGERYLCVLFPLKIRMMFTRFRTLVAMLIIFVITLGPTSIVILNYPMGWMFYPERNRTLLGVLPVDDAILIAAHAVTRFYFSILLTLLTFLTVTITTVLLAVSLKKSKAWRDANRSMAPTHNGHKNGDAPLSTSELDTKQSKETKAVKMVIAIATLFIGTNIPISIFVVSTAVIPGFDVGGQYDNIYPAMAIASVMINGINSGANIFIYYNMSSKFKLAMLCLFRGK</sequence>
<feature type="transmembrane region" description="Helical" evidence="9">
    <location>
        <begin position="277"/>
        <end position="302"/>
    </location>
</feature>
<dbReference type="Pfam" id="PF00001">
    <property type="entry name" value="7tm_1"/>
    <property type="match status" value="1"/>
</dbReference>
<dbReference type="PRINTS" id="PR00237">
    <property type="entry name" value="GPCRRHODOPSN"/>
</dbReference>
<dbReference type="EMBL" id="JAWDGP010003160">
    <property type="protein sequence ID" value="KAK3776947.1"/>
    <property type="molecule type" value="Genomic_DNA"/>
</dbReference>
<dbReference type="PANTHER" id="PTHR24243">
    <property type="entry name" value="G-PROTEIN COUPLED RECEPTOR"/>
    <property type="match status" value="1"/>
</dbReference>
<reference evidence="11" key="1">
    <citation type="journal article" date="2023" name="G3 (Bethesda)">
        <title>A reference genome for the long-term kleptoplast-retaining sea slug Elysia crispata morphotype clarki.</title>
        <authorList>
            <person name="Eastman K.E."/>
            <person name="Pendleton A.L."/>
            <person name="Shaikh M.A."/>
            <person name="Suttiyut T."/>
            <person name="Ogas R."/>
            <person name="Tomko P."/>
            <person name="Gavelis G."/>
            <person name="Widhalm J.R."/>
            <person name="Wisecaver J.H."/>
        </authorList>
    </citation>
    <scope>NUCLEOTIDE SEQUENCE</scope>
    <source>
        <strain evidence="11">ECLA1</strain>
    </source>
</reference>
<comment type="caution">
    <text evidence="11">The sequence shown here is derived from an EMBL/GenBank/DDBJ whole genome shotgun (WGS) entry which is preliminary data.</text>
</comment>
<dbReference type="AlphaFoldDB" id="A0AAE0ZX62"/>
<evidence type="ECO:0000256" key="4">
    <source>
        <dbReference type="ARBA" id="ARBA00023040"/>
    </source>
</evidence>
<dbReference type="PANTHER" id="PTHR24243:SF208">
    <property type="entry name" value="PYROKININ-1 RECEPTOR"/>
    <property type="match status" value="1"/>
</dbReference>
<organism evidence="11 12">
    <name type="scientific">Elysia crispata</name>
    <name type="common">lettuce slug</name>
    <dbReference type="NCBI Taxonomy" id="231223"/>
    <lineage>
        <taxon>Eukaryota</taxon>
        <taxon>Metazoa</taxon>
        <taxon>Spiralia</taxon>
        <taxon>Lophotrochozoa</taxon>
        <taxon>Mollusca</taxon>
        <taxon>Gastropoda</taxon>
        <taxon>Heterobranchia</taxon>
        <taxon>Euthyneura</taxon>
        <taxon>Panpulmonata</taxon>
        <taxon>Sacoglossa</taxon>
        <taxon>Placobranchoidea</taxon>
        <taxon>Plakobranchidae</taxon>
        <taxon>Elysia</taxon>
    </lineage>
</organism>
<evidence type="ECO:0000256" key="2">
    <source>
        <dbReference type="ARBA" id="ARBA00022692"/>
    </source>
</evidence>
<feature type="domain" description="G-protein coupled receptors family 1 profile" evidence="10">
    <location>
        <begin position="49"/>
        <end position="337"/>
    </location>
</feature>
<protein>
    <recommendedName>
        <fullName evidence="10">G-protein coupled receptors family 1 profile domain-containing protein</fullName>
    </recommendedName>
</protein>
<feature type="transmembrane region" description="Helical" evidence="9">
    <location>
        <begin position="207"/>
        <end position="230"/>
    </location>
</feature>
<feature type="transmembrane region" description="Helical" evidence="9">
    <location>
        <begin position="70"/>
        <end position="93"/>
    </location>
</feature>
<dbReference type="InterPro" id="IPR017452">
    <property type="entry name" value="GPCR_Rhodpsn_7TM"/>
</dbReference>
<evidence type="ECO:0000313" key="12">
    <source>
        <dbReference type="Proteomes" id="UP001283361"/>
    </source>
</evidence>
<proteinExistence type="predicted"/>
<keyword evidence="5 9" id="KW-0472">Membrane</keyword>
<keyword evidence="2 9" id="KW-0812">Transmembrane</keyword>
<evidence type="ECO:0000313" key="11">
    <source>
        <dbReference type="EMBL" id="KAK3776947.1"/>
    </source>
</evidence>
<dbReference type="GO" id="GO:0004930">
    <property type="term" value="F:G protein-coupled receptor activity"/>
    <property type="evidence" value="ECO:0007669"/>
    <property type="project" value="UniProtKB-KW"/>
</dbReference>
<dbReference type="PROSITE" id="PS50262">
    <property type="entry name" value="G_PROTEIN_RECEP_F1_2"/>
    <property type="match status" value="1"/>
</dbReference>
<evidence type="ECO:0000256" key="7">
    <source>
        <dbReference type="ARBA" id="ARBA00023224"/>
    </source>
</evidence>
<dbReference type="Proteomes" id="UP001283361">
    <property type="component" value="Unassembled WGS sequence"/>
</dbReference>
<comment type="subcellular location">
    <subcellularLocation>
        <location evidence="1">Membrane</location>
        <topology evidence="1">Multi-pass membrane protein</topology>
    </subcellularLocation>
</comment>
<feature type="transmembrane region" description="Helical" evidence="9">
    <location>
        <begin position="151"/>
        <end position="173"/>
    </location>
</feature>
<evidence type="ECO:0000256" key="5">
    <source>
        <dbReference type="ARBA" id="ARBA00023136"/>
    </source>
</evidence>
<dbReference type="InterPro" id="IPR000276">
    <property type="entry name" value="GPCR_Rhodpsn"/>
</dbReference>
<name>A0AAE0ZX62_9GAST</name>
<keyword evidence="12" id="KW-1185">Reference proteome</keyword>
<evidence type="ECO:0000259" key="10">
    <source>
        <dbReference type="PROSITE" id="PS50262"/>
    </source>
</evidence>
<keyword evidence="7" id="KW-0807">Transducer</keyword>
<keyword evidence="4" id="KW-0297">G-protein coupled receptor</keyword>
<dbReference type="GO" id="GO:0016020">
    <property type="term" value="C:membrane"/>
    <property type="evidence" value="ECO:0007669"/>
    <property type="project" value="UniProtKB-SubCell"/>
</dbReference>
<keyword evidence="3 9" id="KW-1133">Transmembrane helix</keyword>
<evidence type="ECO:0000256" key="3">
    <source>
        <dbReference type="ARBA" id="ARBA00022989"/>
    </source>
</evidence>
<evidence type="ECO:0000256" key="9">
    <source>
        <dbReference type="SAM" id="Phobius"/>
    </source>
</evidence>
<evidence type="ECO:0000256" key="6">
    <source>
        <dbReference type="ARBA" id="ARBA00023170"/>
    </source>
</evidence>
<feature type="transmembrane region" description="Helical" evidence="9">
    <location>
        <begin position="99"/>
        <end position="117"/>
    </location>
</feature>
<keyword evidence="6" id="KW-0675">Receptor</keyword>